<protein>
    <submittedName>
        <fullName evidence="1">Phage small terminase subunit</fullName>
    </submittedName>
</protein>
<dbReference type="GO" id="GO:0004519">
    <property type="term" value="F:endonuclease activity"/>
    <property type="evidence" value="ECO:0007669"/>
    <property type="project" value="InterPro"/>
</dbReference>
<dbReference type="Proteomes" id="UP000003009">
    <property type="component" value="Unassembled WGS sequence"/>
</dbReference>
<evidence type="ECO:0000313" key="2">
    <source>
        <dbReference type="Proteomes" id="UP000003009"/>
    </source>
</evidence>
<accession>C4GGI5</accession>
<name>C4GGI5_9NEIS</name>
<sequence length="216" mass="24279">MASPAQRHRLAHEALAAAQHQSDPSDLTAYQQLQQQYIADKTLLSNLASMQDKIAYKAQALPKYQDWLNSVLQSGQAHPSDTLTPNLLIWQIDCGQLNEAMPLAQFAIEHNLQSSDEYQRNLPTIIIEQYAEQISRGAAIDLEHLNTLVQWATEKQNNQHTHNIPDAVRAKLLKTAGEQLEDSDPQTALVLYQQALGYNEKVGVKKQIEALRKAQH</sequence>
<dbReference type="Pfam" id="PF05944">
    <property type="entry name" value="Phage_term_smal"/>
    <property type="match status" value="1"/>
</dbReference>
<dbReference type="GO" id="GO:0003677">
    <property type="term" value="F:DNA binding"/>
    <property type="evidence" value="ECO:0007669"/>
    <property type="project" value="InterPro"/>
</dbReference>
<reference evidence="1" key="1">
    <citation type="submission" date="2009-04" db="EMBL/GenBank/DDBJ databases">
        <authorList>
            <person name="Weinstock G."/>
            <person name="Sodergren E."/>
            <person name="Clifton S."/>
            <person name="Fulton L."/>
            <person name="Fulton B."/>
            <person name="Courtney L."/>
            <person name="Fronick C."/>
            <person name="Harrison M."/>
            <person name="Strong C."/>
            <person name="Farmer C."/>
            <person name="Delahaunty K."/>
            <person name="Markovic C."/>
            <person name="Hall O."/>
            <person name="Minx P."/>
            <person name="Tomlinson C."/>
            <person name="Mitreva M."/>
            <person name="Nelson J."/>
            <person name="Hou S."/>
            <person name="Wollam A."/>
            <person name="Pepin K.H."/>
            <person name="Johnson M."/>
            <person name="Bhonagiri V."/>
            <person name="Nash W.E."/>
            <person name="Warren W."/>
            <person name="Chinwalla A."/>
            <person name="Mardis E.R."/>
            <person name="Wilson R.K."/>
        </authorList>
    </citation>
    <scope>NUCLEOTIDE SEQUENCE [LARGE SCALE GENOMIC DNA]</scope>
    <source>
        <strain evidence="1">ATCC 51147</strain>
    </source>
</reference>
<comment type="caution">
    <text evidence="1">The sequence shown here is derived from an EMBL/GenBank/DDBJ whole genome shotgun (WGS) entry which is preliminary data.</text>
</comment>
<organism evidence="1 2">
    <name type="scientific">Kingella oralis ATCC 51147</name>
    <dbReference type="NCBI Taxonomy" id="629741"/>
    <lineage>
        <taxon>Bacteria</taxon>
        <taxon>Pseudomonadati</taxon>
        <taxon>Pseudomonadota</taxon>
        <taxon>Betaproteobacteria</taxon>
        <taxon>Neisseriales</taxon>
        <taxon>Neisseriaceae</taxon>
        <taxon>Kingella</taxon>
    </lineage>
</organism>
<dbReference type="AlphaFoldDB" id="C4GGI5"/>
<dbReference type="GeneID" id="84906513"/>
<gene>
    <name evidence="1" type="ORF">GCWU000324_01253</name>
</gene>
<dbReference type="STRING" id="629741.GCWU000324_01253"/>
<proteinExistence type="predicted"/>
<evidence type="ECO:0000313" key="1">
    <source>
        <dbReference type="EMBL" id="EEP69340.1"/>
    </source>
</evidence>
<dbReference type="RefSeq" id="WP_003795400.1">
    <property type="nucleotide sequence ID" value="NZ_GG665871.1"/>
</dbReference>
<dbReference type="EMBL" id="ACJW02000002">
    <property type="protein sequence ID" value="EEP69340.1"/>
    <property type="molecule type" value="Genomic_DNA"/>
</dbReference>
<keyword evidence="2" id="KW-1185">Reference proteome</keyword>
<dbReference type="OrthoDB" id="8562788at2"/>
<dbReference type="InterPro" id="IPR010270">
    <property type="entry name" value="Phage_P2_GpM"/>
</dbReference>
<dbReference type="HOGENOM" id="CLU_076316_1_0_4"/>